<evidence type="ECO:0000313" key="2">
    <source>
        <dbReference type="Proteomes" id="UP000587477"/>
    </source>
</evidence>
<dbReference type="AlphaFoldDB" id="A0A7H5MET1"/>
<name>A0A7H5MET1_BACVE</name>
<dbReference type="NCBIfam" id="NF006750">
    <property type="entry name" value="PRK09272.1-3"/>
    <property type="match status" value="1"/>
</dbReference>
<evidence type="ECO:0000313" key="1">
    <source>
        <dbReference type="EMBL" id="QOY25455.1"/>
    </source>
</evidence>
<protein>
    <recommendedName>
        <fullName evidence="3">DUF3147 family protein</fullName>
    </recommendedName>
</protein>
<sequence length="115" mass="12423">MFTIVKIIVSAAIIGVITEISRRSPSYGGIIAALPIVSMLSMIWLYIQGETKETLSHFAFSVASGIPSTVIMLVIIGIALRHSLSFIAASGLGLTGWLVFLYAQDFIVKHINSQQ</sequence>
<dbReference type="EMBL" id="CP063687">
    <property type="protein sequence ID" value="QOY25455.1"/>
    <property type="molecule type" value="Genomic_DNA"/>
</dbReference>
<organism evidence="1 2">
    <name type="scientific">Bacillus velezensis</name>
    <dbReference type="NCBI Taxonomy" id="492670"/>
    <lineage>
        <taxon>Bacteria</taxon>
        <taxon>Bacillati</taxon>
        <taxon>Bacillota</taxon>
        <taxon>Bacilli</taxon>
        <taxon>Bacillales</taxon>
        <taxon>Bacillaceae</taxon>
        <taxon>Bacillus</taxon>
        <taxon>Bacillus amyloliquefaciens group</taxon>
    </lineage>
</organism>
<accession>A0A7H5MET1</accession>
<proteinExistence type="predicted"/>
<dbReference type="Proteomes" id="UP000587477">
    <property type="component" value="Chromosome"/>
</dbReference>
<gene>
    <name evidence="1" type="ORF">BACVE_000383</name>
</gene>
<evidence type="ECO:0008006" key="3">
    <source>
        <dbReference type="Google" id="ProtNLM"/>
    </source>
</evidence>
<reference evidence="2" key="1">
    <citation type="submission" date="2020-10" db="EMBL/GenBank/DDBJ databases">
        <title>Complete genome sequence of Bacillus velezensis NST6.</title>
        <authorList>
            <person name="Choi J."/>
        </authorList>
    </citation>
    <scope>NUCLEOTIDE SEQUENCE [LARGE SCALE GENOMIC DNA]</scope>
    <source>
        <strain evidence="2">NST6</strain>
    </source>
</reference>
<dbReference type="RefSeq" id="WP_015388376.1">
    <property type="nucleotide sequence ID" value="NZ_AP024501.1"/>
</dbReference>